<evidence type="ECO:0000313" key="6">
    <source>
        <dbReference type="Proteomes" id="UP000810171"/>
    </source>
</evidence>
<evidence type="ECO:0000256" key="2">
    <source>
        <dbReference type="ARBA" id="ARBA00023008"/>
    </source>
</evidence>
<evidence type="ECO:0000256" key="1">
    <source>
        <dbReference type="ARBA" id="ARBA00022729"/>
    </source>
</evidence>
<proteinExistence type="predicted"/>
<dbReference type="InterPro" id="IPR014756">
    <property type="entry name" value="Ig_E-set"/>
</dbReference>
<dbReference type="SUPFAM" id="SSF81296">
    <property type="entry name" value="E set domains"/>
    <property type="match status" value="1"/>
</dbReference>
<feature type="chain" id="PRO_5047053390" evidence="3">
    <location>
        <begin position="22"/>
        <end position="115"/>
    </location>
</feature>
<evidence type="ECO:0000313" key="5">
    <source>
        <dbReference type="EMBL" id="MBP0048575.1"/>
    </source>
</evidence>
<dbReference type="InterPro" id="IPR007348">
    <property type="entry name" value="CopC_dom"/>
</dbReference>
<organism evidence="5 6">
    <name type="scientific">Marinobacterium alkalitolerans</name>
    <dbReference type="NCBI Taxonomy" id="1542925"/>
    <lineage>
        <taxon>Bacteria</taxon>
        <taxon>Pseudomonadati</taxon>
        <taxon>Pseudomonadota</taxon>
        <taxon>Gammaproteobacteria</taxon>
        <taxon>Oceanospirillales</taxon>
        <taxon>Oceanospirillaceae</taxon>
        <taxon>Marinobacterium</taxon>
    </lineage>
</organism>
<keyword evidence="2" id="KW-0186">Copper</keyword>
<dbReference type="Proteomes" id="UP000810171">
    <property type="component" value="Unassembled WGS sequence"/>
</dbReference>
<accession>A0ABS3ZA51</accession>
<feature type="domain" description="CopC" evidence="4">
    <location>
        <begin position="22"/>
        <end position="112"/>
    </location>
</feature>
<evidence type="ECO:0000256" key="3">
    <source>
        <dbReference type="SAM" id="SignalP"/>
    </source>
</evidence>
<feature type="signal peptide" evidence="3">
    <location>
        <begin position="1"/>
        <end position="21"/>
    </location>
</feature>
<keyword evidence="1 3" id="KW-0732">Signal</keyword>
<sequence>MNKLKTLIAAGLIAVSVPALAHTDMMSSQPMDGAMVMEPVKKLELNFGMDVRLVKLRLIDSSDKPVSIGFKPIVEPTRSFSVPLPTLTPDNYRVQWTAMGDDGHKMTGSFQFMQH</sequence>
<dbReference type="Gene3D" id="2.60.40.1220">
    <property type="match status" value="1"/>
</dbReference>
<reference evidence="5 6" key="1">
    <citation type="submission" date="2020-09" db="EMBL/GenBank/DDBJ databases">
        <authorList>
            <person name="Tanuku N.R.S."/>
        </authorList>
    </citation>
    <scope>NUCLEOTIDE SEQUENCE [LARGE SCALE GENOMIC DNA]</scope>
    <source>
        <strain evidence="5 6">AK62</strain>
    </source>
</reference>
<dbReference type="InterPro" id="IPR014755">
    <property type="entry name" value="Cu-Rt/internalin_Ig-like"/>
</dbReference>
<evidence type="ECO:0000259" key="4">
    <source>
        <dbReference type="Pfam" id="PF04234"/>
    </source>
</evidence>
<name>A0ABS3ZA51_9GAMM</name>
<keyword evidence="6" id="KW-1185">Reference proteome</keyword>
<protein>
    <submittedName>
        <fullName evidence="5">Copper resistance protein CopC</fullName>
    </submittedName>
</protein>
<dbReference type="RefSeq" id="WP_209287194.1">
    <property type="nucleotide sequence ID" value="NZ_JACVEW010000009.1"/>
</dbReference>
<dbReference type="Pfam" id="PF04234">
    <property type="entry name" value="CopC"/>
    <property type="match status" value="1"/>
</dbReference>
<gene>
    <name evidence="5" type="ORF">H9C73_07485</name>
</gene>
<dbReference type="EMBL" id="JACVEW010000009">
    <property type="protein sequence ID" value="MBP0048575.1"/>
    <property type="molecule type" value="Genomic_DNA"/>
</dbReference>
<comment type="caution">
    <text evidence="5">The sequence shown here is derived from an EMBL/GenBank/DDBJ whole genome shotgun (WGS) entry which is preliminary data.</text>
</comment>